<feature type="repeat" description="TPR" evidence="1">
    <location>
        <begin position="164"/>
        <end position="197"/>
    </location>
</feature>
<dbReference type="SMART" id="SM00028">
    <property type="entry name" value="TPR"/>
    <property type="match status" value="9"/>
</dbReference>
<organism evidence="3 4">
    <name type="scientific">Microcystis viridis NIES-102</name>
    <dbReference type="NCBI Taxonomy" id="213615"/>
    <lineage>
        <taxon>Bacteria</taxon>
        <taxon>Bacillati</taxon>
        <taxon>Cyanobacteriota</taxon>
        <taxon>Cyanophyceae</taxon>
        <taxon>Oscillatoriophycideae</taxon>
        <taxon>Chroococcales</taxon>
        <taxon>Microcystaceae</taxon>
        <taxon>Microcystis</taxon>
    </lineage>
</organism>
<evidence type="ECO:0000313" key="4">
    <source>
        <dbReference type="Proteomes" id="UP000278152"/>
    </source>
</evidence>
<dbReference type="Gene3D" id="1.25.40.10">
    <property type="entry name" value="Tetratricopeptide repeat domain"/>
    <property type="match status" value="3"/>
</dbReference>
<evidence type="ECO:0000313" key="3">
    <source>
        <dbReference type="EMBL" id="BBH37710.1"/>
    </source>
</evidence>
<feature type="repeat" description="TPR" evidence="1">
    <location>
        <begin position="110"/>
        <end position="143"/>
    </location>
</feature>
<dbReference type="PANTHER" id="PTHR10098">
    <property type="entry name" value="RAPSYN-RELATED"/>
    <property type="match status" value="1"/>
</dbReference>
<dbReference type="Proteomes" id="UP000278152">
    <property type="component" value="Chromosome"/>
</dbReference>
<feature type="repeat" description="TPR" evidence="1">
    <location>
        <begin position="458"/>
        <end position="491"/>
    </location>
</feature>
<accession>A0A3G9JZN4</accession>
<dbReference type="Pfam" id="PF12770">
    <property type="entry name" value="CHAT"/>
    <property type="match status" value="1"/>
</dbReference>
<dbReference type="EMBL" id="AP019314">
    <property type="protein sequence ID" value="BBH37710.1"/>
    <property type="molecule type" value="Genomic_DNA"/>
</dbReference>
<dbReference type="AlphaFoldDB" id="A0A3G9JZN4"/>
<keyword evidence="1" id="KW-0802">TPR repeat</keyword>
<dbReference type="PROSITE" id="PS50005">
    <property type="entry name" value="TPR"/>
    <property type="match status" value="5"/>
</dbReference>
<dbReference type="InterPro" id="IPR011990">
    <property type="entry name" value="TPR-like_helical_dom_sf"/>
</dbReference>
<dbReference type="PANTHER" id="PTHR10098:SF108">
    <property type="entry name" value="TETRATRICOPEPTIDE REPEAT PROTEIN 28"/>
    <property type="match status" value="1"/>
</dbReference>
<sequence>MKPLYRKTLLRFLPIVFNLERANQLSLLPDKDLADLCPLIEPYQVTKNQIESLQEELTRLRKQGDVKGEQKVLNLLGDLYQQQEKYPQAIKYYQQSLEITRQLKDRNQELLVLNNLGEAYKNSRDYDHAIATYQERLSLSREIPKSTNQESSRLHTAFSLMNESISLLGLGSVYSAQGDQQKALEYTQLALEAAQKLKNNPSESQIQDYQLRSKVLELMQQLKQIGVELEFLSIKQLSLIYALNGDSAKGTETLQQQLSLARSLGDQQTEIEALRSLGQVYEESNNYLQAIDYFKQSLAVAKQFNDPRNQAKALRDLAVIYGSLGDFEQEKEYAQQGLNLAQQLSHRHPSKPLEVSQQKTIEMDAVLEIHLLEMLGNCYLFQDQDINQSRQYFEQALSLANRYRQGLPDVASALFNLAMVDAISGNFQQAVNKGGQALSLYRLAKRPQFQISERMSEAAMLVILAENYASLGNTEKAMKYLQQAIDLVQGSGNTSDQISILDTKGRILLLSGNFLEAEKTLREAIDNVNRIWKDLPDKDREKVSYLDMYSNLYELLQQVFVAEQQPNNALEIAEEGRSKRLVELLSAKLNPTQIIQSPKIEQIKNIAKTENATLVEYSIIYEKTAHLLPGRIQGLQSNLESELLIWVVKPNGDVILRRSNLKTWKQQYKTTLAQLIINSRESIGVRSRSPNIVPELVNPINQTERLTQLHKLLIEPIADLLPSDPNAHVIFMPQGELFLVPFPALQDANGKYLIEKHTILTAPAIQVLDLTQKQRVKVQQANPKGLVVVGNPTMPKVTIKIGEPPEQLNPLPAAENEAITIAKLLNTKALTGNQATKKAILSQLPQARIIHLATHGLLDDFKGLGVPGAIALAPSGNDNGLLTADEILDLKLNAELVVLSACDTGRGRITGDGVIGLSRSLITAGVPSIIVSLWSVPDAPTASLMTEFYRNWQEKKLDKAQALRQAMLTTMKNHPNPKDWAAFTLIGEAE</sequence>
<feature type="repeat" description="TPR" evidence="1">
    <location>
        <begin position="271"/>
        <end position="304"/>
    </location>
</feature>
<dbReference type="KEGG" id="mvz:myaer102_01690"/>
<reference evidence="3 4" key="1">
    <citation type="submission" date="2018-11" db="EMBL/GenBank/DDBJ databases">
        <title>Complete genome sequence of Microcystis aeruginosa NIES-102.</title>
        <authorList>
            <person name="Yamaguchi H."/>
            <person name="Suzuki S."/>
            <person name="Kawachi M."/>
        </authorList>
    </citation>
    <scope>NUCLEOTIDE SEQUENCE [LARGE SCALE GENOMIC DNA]</scope>
    <source>
        <strain evidence="3 4">NIES-102</strain>
    </source>
</reference>
<name>A0A3G9JZN4_MICVR</name>
<proteinExistence type="predicted"/>
<dbReference type="InterPro" id="IPR024983">
    <property type="entry name" value="CHAT_dom"/>
</dbReference>
<dbReference type="Pfam" id="PF13424">
    <property type="entry name" value="TPR_12"/>
    <property type="match status" value="4"/>
</dbReference>
<gene>
    <name evidence="3" type="ORF">myaer102_01690</name>
</gene>
<dbReference type="InterPro" id="IPR019734">
    <property type="entry name" value="TPR_rpt"/>
</dbReference>
<evidence type="ECO:0000259" key="2">
    <source>
        <dbReference type="Pfam" id="PF12770"/>
    </source>
</evidence>
<feature type="repeat" description="TPR" evidence="1">
    <location>
        <begin position="70"/>
        <end position="103"/>
    </location>
</feature>
<dbReference type="RefSeq" id="WP_125730197.1">
    <property type="nucleotide sequence ID" value="NZ_AP019314.1"/>
</dbReference>
<dbReference type="SUPFAM" id="SSF48452">
    <property type="entry name" value="TPR-like"/>
    <property type="match status" value="3"/>
</dbReference>
<dbReference type="Pfam" id="PF13181">
    <property type="entry name" value="TPR_8"/>
    <property type="match status" value="1"/>
</dbReference>
<evidence type="ECO:0000256" key="1">
    <source>
        <dbReference type="PROSITE-ProRule" id="PRU00339"/>
    </source>
</evidence>
<feature type="domain" description="CHAT" evidence="2">
    <location>
        <begin position="704"/>
        <end position="988"/>
    </location>
</feature>
<protein>
    <submittedName>
        <fullName evidence="3">TPR repeat-containing protein</fullName>
    </submittedName>
</protein>